<dbReference type="EMBL" id="JAFFGZ010000007">
    <property type="protein sequence ID" value="KAK4641442.1"/>
    <property type="molecule type" value="Genomic_DNA"/>
</dbReference>
<proteinExistence type="inferred from homology"/>
<dbReference type="PANTHER" id="PTHR47582:SF1">
    <property type="entry name" value="P450, PUTATIVE (EUROFUNG)-RELATED"/>
    <property type="match status" value="1"/>
</dbReference>
<evidence type="ECO:0000256" key="6">
    <source>
        <dbReference type="RuleBase" id="RU000461"/>
    </source>
</evidence>
<evidence type="ECO:0000256" key="5">
    <source>
        <dbReference type="ARBA" id="ARBA00023033"/>
    </source>
</evidence>
<dbReference type="Pfam" id="PF00067">
    <property type="entry name" value="p450"/>
    <property type="match status" value="1"/>
</dbReference>
<dbReference type="InterPro" id="IPR053007">
    <property type="entry name" value="CYP450_monoxygenase_sec-met"/>
</dbReference>
<dbReference type="PANTHER" id="PTHR47582">
    <property type="entry name" value="P450, PUTATIVE (EUROFUNG)-RELATED"/>
    <property type="match status" value="1"/>
</dbReference>
<evidence type="ECO:0000256" key="4">
    <source>
        <dbReference type="ARBA" id="ARBA00023004"/>
    </source>
</evidence>
<name>A0ABR0FEV1_9PEZI</name>
<keyword evidence="3 6" id="KW-0479">Metal-binding</keyword>
<dbReference type="PROSITE" id="PS00086">
    <property type="entry name" value="CYTOCHROME_P450"/>
    <property type="match status" value="1"/>
</dbReference>
<keyword evidence="6" id="KW-0560">Oxidoreductase</keyword>
<evidence type="ECO:0000313" key="7">
    <source>
        <dbReference type="EMBL" id="KAK4641442.1"/>
    </source>
</evidence>
<dbReference type="InterPro" id="IPR002403">
    <property type="entry name" value="Cyt_P450_E_grp-IV"/>
</dbReference>
<evidence type="ECO:0000313" key="8">
    <source>
        <dbReference type="Proteomes" id="UP001322138"/>
    </source>
</evidence>
<dbReference type="PRINTS" id="PR00465">
    <property type="entry name" value="EP450IV"/>
</dbReference>
<keyword evidence="6" id="KW-0349">Heme</keyword>
<dbReference type="InterPro" id="IPR017972">
    <property type="entry name" value="Cyt_P450_CS"/>
</dbReference>
<gene>
    <name evidence="7" type="ORF">QC761_501870</name>
</gene>
<accession>A0ABR0FEV1</accession>
<evidence type="ECO:0008006" key="9">
    <source>
        <dbReference type="Google" id="ProtNLM"/>
    </source>
</evidence>
<comment type="cofactor">
    <cofactor evidence="1">
        <name>heme</name>
        <dbReference type="ChEBI" id="CHEBI:30413"/>
    </cofactor>
</comment>
<dbReference type="Gene3D" id="1.10.630.10">
    <property type="entry name" value="Cytochrome P450"/>
    <property type="match status" value="1"/>
</dbReference>
<comment type="caution">
    <text evidence="7">The sequence shown here is derived from an EMBL/GenBank/DDBJ whole genome shotgun (WGS) entry which is preliminary data.</text>
</comment>
<keyword evidence="5 6" id="KW-0503">Monooxygenase</keyword>
<evidence type="ECO:0000256" key="1">
    <source>
        <dbReference type="ARBA" id="ARBA00001971"/>
    </source>
</evidence>
<dbReference type="InterPro" id="IPR001128">
    <property type="entry name" value="Cyt_P450"/>
</dbReference>
<protein>
    <recommendedName>
        <fullName evidence="9">Cytochrome P450 E-class, group IV</fullName>
    </recommendedName>
</protein>
<reference evidence="7 8" key="1">
    <citation type="journal article" date="2023" name="bioRxiv">
        <title>High-quality genome assemblies of four members of thePodospora anserinaspecies complex.</title>
        <authorList>
            <person name="Ament-Velasquez S.L."/>
            <person name="Vogan A.A."/>
            <person name="Wallerman O."/>
            <person name="Hartmann F."/>
            <person name="Gautier V."/>
            <person name="Silar P."/>
            <person name="Giraud T."/>
            <person name="Johannesson H."/>
        </authorList>
    </citation>
    <scope>NUCLEOTIDE SEQUENCE [LARGE SCALE GENOMIC DNA]</scope>
    <source>
        <strain evidence="7 8">CBS 112042</strain>
    </source>
</reference>
<evidence type="ECO:0000256" key="3">
    <source>
        <dbReference type="ARBA" id="ARBA00022723"/>
    </source>
</evidence>
<comment type="similarity">
    <text evidence="2 6">Belongs to the cytochrome P450 family.</text>
</comment>
<keyword evidence="4 6" id="KW-0408">Iron</keyword>
<evidence type="ECO:0000256" key="2">
    <source>
        <dbReference type="ARBA" id="ARBA00010617"/>
    </source>
</evidence>
<keyword evidence="8" id="KW-1185">Reference proteome</keyword>
<organism evidence="7 8">
    <name type="scientific">Podospora bellae-mahoneyi</name>
    <dbReference type="NCBI Taxonomy" id="2093777"/>
    <lineage>
        <taxon>Eukaryota</taxon>
        <taxon>Fungi</taxon>
        <taxon>Dikarya</taxon>
        <taxon>Ascomycota</taxon>
        <taxon>Pezizomycotina</taxon>
        <taxon>Sordariomycetes</taxon>
        <taxon>Sordariomycetidae</taxon>
        <taxon>Sordariales</taxon>
        <taxon>Podosporaceae</taxon>
        <taxon>Podospora</taxon>
    </lineage>
</organism>
<dbReference type="CDD" id="cd11040">
    <property type="entry name" value="CYP7_CYP8-like"/>
    <property type="match status" value="1"/>
</dbReference>
<dbReference type="GeneID" id="87898904"/>
<dbReference type="SUPFAM" id="SSF48264">
    <property type="entry name" value="Cytochrome P450"/>
    <property type="match status" value="1"/>
</dbReference>
<sequence>MDIYYLGLFFTIANIAVTMDPRLWLATVSGAVTLGYLAIRKLLDYDPREPPLAPQRIPIISHMIGLYKRTYHYYSDVYAATGAPIFTVPLPGQKMYVVSSPDLIQSIQRQHRAFSIDPILMKFSSIIAGSSKESDAILQHNVYGDDGDHGVAHESHIALREGTKPSNIDEMNRDMLREVSSSLDLLEPPIGQTKRIKLYSWLRTTLTSATTRAVYGPMNPYDDQSIADAFWEFEQGIMPIIINILPALFARKAIAARAKVAQAFYKYYTSNGQESASLLTRLRYGVATRNKLPVEDIAKIEIGGTIAIMVNTIPAAFWTLFYVHADPALLASIRAEVEACIETARGEDGTVTRTINIVTLKASCPLLLSSYQETLRCVGMGTPVREVTQDTYLDGYLLKKGALIQMPTRVVHSDPKLWGENVNDFVPERFLPENKSSRPKESCFRTFGGGKTLCPGRHFATNEILAVVAAFVARLEMEPVDKEKGWEAPTSWNTGAAGQIMAPDRDVEVDIKRREGVEEGWRWVVRVDKGDKVFRMVTEDFGDE</sequence>
<dbReference type="RefSeq" id="XP_062730418.1">
    <property type="nucleotide sequence ID" value="XM_062879423.1"/>
</dbReference>
<dbReference type="Proteomes" id="UP001322138">
    <property type="component" value="Unassembled WGS sequence"/>
</dbReference>
<dbReference type="InterPro" id="IPR036396">
    <property type="entry name" value="Cyt_P450_sf"/>
</dbReference>